<evidence type="ECO:0000313" key="6">
    <source>
        <dbReference type="Proteomes" id="UP001597478"/>
    </source>
</evidence>
<evidence type="ECO:0000259" key="2">
    <source>
        <dbReference type="Pfam" id="PF07848"/>
    </source>
</evidence>
<feature type="compositionally biased region" description="Basic and acidic residues" evidence="1">
    <location>
        <begin position="1"/>
        <end position="15"/>
    </location>
</feature>
<evidence type="ECO:0000259" key="4">
    <source>
        <dbReference type="Pfam" id="PF20803"/>
    </source>
</evidence>
<feature type="domain" description="Transcriptional repressor PaaX-like central Cas2-like" evidence="4">
    <location>
        <begin position="112"/>
        <end position="176"/>
    </location>
</feature>
<keyword evidence="6" id="KW-1185">Reference proteome</keyword>
<dbReference type="Gene3D" id="3.30.70.2650">
    <property type="match status" value="1"/>
</dbReference>
<feature type="non-terminal residue" evidence="5">
    <location>
        <position position="314"/>
    </location>
</feature>
<dbReference type="InterPro" id="IPR013225">
    <property type="entry name" value="PaaX_C"/>
</dbReference>
<proteinExistence type="predicted"/>
<dbReference type="InterPro" id="IPR011965">
    <property type="entry name" value="PaaX_trns_reg"/>
</dbReference>
<dbReference type="Pfam" id="PF20803">
    <property type="entry name" value="PaaX_M"/>
    <property type="match status" value="1"/>
</dbReference>
<evidence type="ECO:0000259" key="3">
    <source>
        <dbReference type="Pfam" id="PF08223"/>
    </source>
</evidence>
<dbReference type="PANTHER" id="PTHR30319">
    <property type="entry name" value="PHENYLACETIC ACID REGULATOR-RELATED TRANSCRIPTIONAL REPRESSOR"/>
    <property type="match status" value="1"/>
</dbReference>
<dbReference type="Gene3D" id="1.10.10.10">
    <property type="entry name" value="Winged helix-like DNA-binding domain superfamily/Winged helix DNA-binding domain"/>
    <property type="match status" value="1"/>
</dbReference>
<dbReference type="PIRSF" id="PIRSF020623">
    <property type="entry name" value="PaaX"/>
    <property type="match status" value="1"/>
</dbReference>
<dbReference type="InterPro" id="IPR036388">
    <property type="entry name" value="WH-like_DNA-bd_sf"/>
</dbReference>
<feature type="region of interest" description="Disordered" evidence="1">
    <location>
        <begin position="1"/>
        <end position="21"/>
    </location>
</feature>
<feature type="domain" description="Transcriptional repressor PaaX-like C-terminal" evidence="3">
    <location>
        <begin position="196"/>
        <end position="280"/>
    </location>
</feature>
<evidence type="ECO:0000313" key="5">
    <source>
        <dbReference type="EMBL" id="MFD2800679.1"/>
    </source>
</evidence>
<protein>
    <submittedName>
        <fullName evidence="5">PaaX family transcriptional regulator C-terminal domain-containing protein</fullName>
    </submittedName>
</protein>
<dbReference type="RefSeq" id="WP_377514093.1">
    <property type="nucleotide sequence ID" value="NZ_JBHUOF010000019.1"/>
</dbReference>
<dbReference type="PANTHER" id="PTHR30319:SF1">
    <property type="entry name" value="TRANSCRIPTIONAL REPRESSOR PAAX"/>
    <property type="match status" value="1"/>
</dbReference>
<reference evidence="6" key="1">
    <citation type="journal article" date="2019" name="Int. J. Syst. Evol. Microbiol.">
        <title>The Global Catalogue of Microorganisms (GCM) 10K type strain sequencing project: providing services to taxonomists for standard genome sequencing and annotation.</title>
        <authorList>
            <consortium name="The Broad Institute Genomics Platform"/>
            <consortium name="The Broad Institute Genome Sequencing Center for Infectious Disease"/>
            <person name="Wu L."/>
            <person name="Ma J."/>
        </authorList>
    </citation>
    <scope>NUCLEOTIDE SEQUENCE [LARGE SCALE GENOMIC DNA]</scope>
    <source>
        <strain evidence="6">IBRC-M 10906</strain>
    </source>
</reference>
<evidence type="ECO:0000256" key="1">
    <source>
        <dbReference type="SAM" id="MobiDB-lite"/>
    </source>
</evidence>
<dbReference type="InterPro" id="IPR048846">
    <property type="entry name" value="PaaX-like_central"/>
</dbReference>
<name>A0ABW5W9L5_9PSEU</name>
<dbReference type="Pfam" id="PF08223">
    <property type="entry name" value="PaaX_C"/>
    <property type="match status" value="1"/>
</dbReference>
<dbReference type="Proteomes" id="UP001597478">
    <property type="component" value="Unassembled WGS sequence"/>
</dbReference>
<feature type="domain" description="Transcriptional repressor PaaX-like N-terminal" evidence="2">
    <location>
        <begin position="24"/>
        <end position="89"/>
    </location>
</feature>
<dbReference type="EMBL" id="JBHUOF010000019">
    <property type="protein sequence ID" value="MFD2800679.1"/>
    <property type="molecule type" value="Genomic_DNA"/>
</dbReference>
<dbReference type="Pfam" id="PF07848">
    <property type="entry name" value="PaaX"/>
    <property type="match status" value="1"/>
</dbReference>
<comment type="caution">
    <text evidence="5">The sequence shown here is derived from an EMBL/GenBank/DDBJ whole genome shotgun (WGS) entry which is preliminary data.</text>
</comment>
<dbReference type="InterPro" id="IPR012906">
    <property type="entry name" value="PaaX-like_N"/>
</dbReference>
<sequence>MSTDVERRPSPDLPRRQAGPNPQHLLVSLLGDFWTGLVEPIPSAALVALLQECGSTVHSARAAINRLVQRGVLVRVRRGRESHYHLAEAVVASGVRGLPRMMSFGGPAESGEEWDGSWVLVSITAPPDQAVQRRALRHRLRALGFGMLAESVWIAPSTQQQAAVELVSELDVSAVVVHGAVVHPVTAGILDVVKTWPTGEVRDEYEDFITTYRPALEQARKGLVTPADAFVLRAHLTDQWRGLYRHDPGLPHEVLPADWPRARAYELFAELYDRLGPLAELRCAQLVAPHAHPDMPPPRHYTIRGGFEAVLRRW</sequence>
<organism evidence="5 6">
    <name type="scientific">Prauserella oleivorans</name>
    <dbReference type="NCBI Taxonomy" id="1478153"/>
    <lineage>
        <taxon>Bacteria</taxon>
        <taxon>Bacillati</taxon>
        <taxon>Actinomycetota</taxon>
        <taxon>Actinomycetes</taxon>
        <taxon>Pseudonocardiales</taxon>
        <taxon>Pseudonocardiaceae</taxon>
        <taxon>Prauserella</taxon>
    </lineage>
</organism>
<gene>
    <name evidence="5" type="ORF">ACFS2C_14890</name>
</gene>
<dbReference type="Gene3D" id="1.20.58.1460">
    <property type="match status" value="1"/>
</dbReference>
<accession>A0ABW5W9L5</accession>